<keyword evidence="1" id="KW-0732">Signal</keyword>
<organism evidence="2 3">
    <name type="scientific">Fretibacterium fastidiosum</name>
    <dbReference type="NCBI Taxonomy" id="651822"/>
    <lineage>
        <taxon>Bacteria</taxon>
        <taxon>Thermotogati</taxon>
        <taxon>Synergistota</taxon>
        <taxon>Synergistia</taxon>
        <taxon>Synergistales</taxon>
        <taxon>Aminobacteriaceae</taxon>
        <taxon>Fretibacterium</taxon>
    </lineage>
</organism>
<protein>
    <recommendedName>
        <fullName evidence="4">DUF4410 domain-containing protein</fullName>
    </recommendedName>
</protein>
<dbReference type="EMBL" id="FP929056">
    <property type="protein sequence ID" value="CBL28533.1"/>
    <property type="molecule type" value="Genomic_DNA"/>
</dbReference>
<gene>
    <name evidence="2" type="ORF">SY1_15130</name>
</gene>
<feature type="chain" id="PRO_5044501467" description="DUF4410 domain-containing protein" evidence="1">
    <location>
        <begin position="28"/>
        <end position="173"/>
    </location>
</feature>
<feature type="signal peptide" evidence="1">
    <location>
        <begin position="1"/>
        <end position="27"/>
    </location>
</feature>
<dbReference type="Proteomes" id="UP000008957">
    <property type="component" value="Chromosome"/>
</dbReference>
<dbReference type="AlphaFoldDB" id="A0AB94IXJ8"/>
<evidence type="ECO:0000256" key="1">
    <source>
        <dbReference type="SAM" id="SignalP"/>
    </source>
</evidence>
<sequence length="173" mass="18123">MALKHWRSALALVLGLVLCLTAGTAHAVLPKGSIAVLSKSASAQEAAQVASVFTRQLLAKGYKVVDPKKLDAIRRSKAAALALDGNVDAIMKLSRQYGFSTLITAQSEAGRPVLNEFQLYTGTSSIAVMVTASNGSQIYADTVAGKQVGYTPSEAQQKSLEAAAALAVKRMTE</sequence>
<name>A0AB94IXJ8_9BACT</name>
<dbReference type="KEGG" id="sbr:SY1_15130"/>
<reference evidence="3" key="1">
    <citation type="submission" date="2010-03" db="EMBL/GenBank/DDBJ databases">
        <title>The genome sequence of Synergistetes sp. SGP1.</title>
        <authorList>
            <consortium name="metaHIT consortium -- http://www.metahit.eu/"/>
            <person name="Pajon A."/>
            <person name="Turner K."/>
            <person name="Parkhill J."/>
            <person name="Wade W."/>
            <person name="Vartoukian S."/>
        </authorList>
    </citation>
    <scope>NUCLEOTIDE SEQUENCE [LARGE SCALE GENOMIC DNA]</scope>
    <source>
        <strain evidence="3">SGP1</strain>
    </source>
</reference>
<accession>A0AB94IXJ8</accession>
<evidence type="ECO:0000313" key="3">
    <source>
        <dbReference type="Proteomes" id="UP000008957"/>
    </source>
</evidence>
<evidence type="ECO:0000313" key="2">
    <source>
        <dbReference type="EMBL" id="CBL28533.1"/>
    </source>
</evidence>
<dbReference type="RefSeq" id="WP_015556680.1">
    <property type="nucleotide sequence ID" value="NC_021038.1"/>
</dbReference>
<proteinExistence type="predicted"/>
<reference evidence="2 3" key="2">
    <citation type="submission" date="2010-03" db="EMBL/GenBank/DDBJ databases">
        <authorList>
            <person name="Pajon A."/>
        </authorList>
    </citation>
    <scope>NUCLEOTIDE SEQUENCE [LARGE SCALE GENOMIC DNA]</scope>
    <source>
        <strain evidence="2 3">SGP1</strain>
    </source>
</reference>
<keyword evidence="3" id="KW-1185">Reference proteome</keyword>
<evidence type="ECO:0008006" key="4">
    <source>
        <dbReference type="Google" id="ProtNLM"/>
    </source>
</evidence>